<name>A0A517PSR6_9PLAN</name>
<dbReference type="InterPro" id="IPR003615">
    <property type="entry name" value="HNH_nuc"/>
</dbReference>
<evidence type="ECO:0000259" key="1">
    <source>
        <dbReference type="Pfam" id="PF18145"/>
    </source>
</evidence>
<reference evidence="2 3" key="1">
    <citation type="submission" date="2019-02" db="EMBL/GenBank/DDBJ databases">
        <title>Deep-cultivation of Planctomycetes and their phenomic and genomic characterization uncovers novel biology.</title>
        <authorList>
            <person name="Wiegand S."/>
            <person name="Jogler M."/>
            <person name="Boedeker C."/>
            <person name="Pinto D."/>
            <person name="Vollmers J."/>
            <person name="Rivas-Marin E."/>
            <person name="Kohn T."/>
            <person name="Peeters S.H."/>
            <person name="Heuer A."/>
            <person name="Rast P."/>
            <person name="Oberbeckmann S."/>
            <person name="Bunk B."/>
            <person name="Jeske O."/>
            <person name="Meyerdierks A."/>
            <person name="Storesund J.E."/>
            <person name="Kallscheuer N."/>
            <person name="Luecker S."/>
            <person name="Lage O.M."/>
            <person name="Pohl T."/>
            <person name="Merkel B.J."/>
            <person name="Hornburger P."/>
            <person name="Mueller R.-W."/>
            <person name="Bruemmer F."/>
            <person name="Labrenz M."/>
            <person name="Spormann A.M."/>
            <person name="Op den Camp H."/>
            <person name="Overmann J."/>
            <person name="Amann R."/>
            <person name="Jetten M.S.M."/>
            <person name="Mascher T."/>
            <person name="Medema M.H."/>
            <person name="Devos D.P."/>
            <person name="Kaster A.-K."/>
            <person name="Ovreas L."/>
            <person name="Rohde M."/>
            <person name="Galperin M.Y."/>
            <person name="Jogler C."/>
        </authorList>
    </citation>
    <scope>NUCLEOTIDE SEQUENCE [LARGE SCALE GENOMIC DNA]</scope>
    <source>
        <strain evidence="2 3">HG66A1</strain>
    </source>
</reference>
<protein>
    <recommendedName>
        <fullName evidence="1">SMODS-associated and fused to various effectors domain-containing protein</fullName>
    </recommendedName>
</protein>
<sequence length="377" mass="42586">MSVTYIPDPTKLCLWGKAAGRCQYDGCNLALYRDGLTQFEFNKAYIAHIIADKPGGPRGDPVLSEKLKSDLSNLMLLCDAHHRLVDIADVEGHPVDRLRHMKDEHEKRIELVTSIAPDRQSHIVLYGARIGDHDVPLTFQKAAAALVPERSPANPRPIELSLNNRSISDAENRYWEMESEHLRRQFQTEVKSRLRPDDIQHLSIFGLAPIPLLIELGRLLSDIPATDVFQLHREPPDWGWQKNPDAFKYEVGCDGDETSQTVALILGLSADVVLDRVRPIVGEQAACWTITHSNPGNDFLKSREQLQQFRETLRFVFNEIKKKHGEEAELHLFPAVPVACAIEVGRVWMPKADLPIEVYDQNRSTGGFSRALRISNT</sequence>
<gene>
    <name evidence="2" type="ORF">HG66A1_42260</name>
</gene>
<dbReference type="Proteomes" id="UP000320421">
    <property type="component" value="Chromosome"/>
</dbReference>
<dbReference type="CDD" id="cd00085">
    <property type="entry name" value="HNHc"/>
    <property type="match status" value="1"/>
</dbReference>
<organism evidence="2 3">
    <name type="scientific">Gimesia chilikensis</name>
    <dbReference type="NCBI Taxonomy" id="2605989"/>
    <lineage>
        <taxon>Bacteria</taxon>
        <taxon>Pseudomonadati</taxon>
        <taxon>Planctomycetota</taxon>
        <taxon>Planctomycetia</taxon>
        <taxon>Planctomycetales</taxon>
        <taxon>Planctomycetaceae</taxon>
        <taxon>Gimesia</taxon>
    </lineage>
</organism>
<evidence type="ECO:0000313" key="2">
    <source>
        <dbReference type="EMBL" id="QDT22418.1"/>
    </source>
</evidence>
<proteinExistence type="predicted"/>
<dbReference type="EMBL" id="CP036266">
    <property type="protein sequence ID" value="QDT22418.1"/>
    <property type="molecule type" value="Genomic_DNA"/>
</dbReference>
<dbReference type="InterPro" id="IPR040836">
    <property type="entry name" value="SAVED"/>
</dbReference>
<evidence type="ECO:0000313" key="3">
    <source>
        <dbReference type="Proteomes" id="UP000320421"/>
    </source>
</evidence>
<dbReference type="AlphaFoldDB" id="A0A517PSR6"/>
<dbReference type="NCBIfam" id="NF033611">
    <property type="entry name" value="SAVED"/>
    <property type="match status" value="1"/>
</dbReference>
<feature type="domain" description="SMODS-associated and fused to various effectors" evidence="1">
    <location>
        <begin position="182"/>
        <end position="374"/>
    </location>
</feature>
<dbReference type="OrthoDB" id="5379188at2"/>
<keyword evidence="3" id="KW-1185">Reference proteome</keyword>
<dbReference type="RefSeq" id="WP_145188227.1">
    <property type="nucleotide sequence ID" value="NZ_CP036266.1"/>
</dbReference>
<accession>A0A517PSR6</accession>
<dbReference type="Pfam" id="PF18145">
    <property type="entry name" value="SAVED"/>
    <property type="match status" value="1"/>
</dbReference>